<accession>A0A1D1VJE5</accession>
<keyword evidence="2" id="KW-1185">Reference proteome</keyword>
<reference evidence="1 2" key="1">
    <citation type="journal article" date="2016" name="Nat. Commun.">
        <title>Extremotolerant tardigrade genome and improved radiotolerance of human cultured cells by tardigrade-unique protein.</title>
        <authorList>
            <person name="Hashimoto T."/>
            <person name="Horikawa D.D."/>
            <person name="Saito Y."/>
            <person name="Kuwahara H."/>
            <person name="Kozuka-Hata H."/>
            <person name="Shin-I T."/>
            <person name="Minakuchi Y."/>
            <person name="Ohishi K."/>
            <person name="Motoyama A."/>
            <person name="Aizu T."/>
            <person name="Enomoto A."/>
            <person name="Kondo K."/>
            <person name="Tanaka S."/>
            <person name="Hara Y."/>
            <person name="Koshikawa S."/>
            <person name="Sagara H."/>
            <person name="Miura T."/>
            <person name="Yokobori S."/>
            <person name="Miyagawa K."/>
            <person name="Suzuki Y."/>
            <person name="Kubo T."/>
            <person name="Oyama M."/>
            <person name="Kohara Y."/>
            <person name="Fujiyama A."/>
            <person name="Arakawa K."/>
            <person name="Katayama T."/>
            <person name="Toyoda A."/>
            <person name="Kunieda T."/>
        </authorList>
    </citation>
    <scope>NUCLEOTIDE SEQUENCE [LARGE SCALE GENOMIC DNA]</scope>
    <source>
        <strain evidence="1 2">YOKOZUNA-1</strain>
    </source>
</reference>
<dbReference type="Proteomes" id="UP000186922">
    <property type="component" value="Unassembled WGS sequence"/>
</dbReference>
<name>A0A1D1VJE5_RAMVA</name>
<organism evidence="1 2">
    <name type="scientific">Ramazzottius varieornatus</name>
    <name type="common">Water bear</name>
    <name type="synonym">Tardigrade</name>
    <dbReference type="NCBI Taxonomy" id="947166"/>
    <lineage>
        <taxon>Eukaryota</taxon>
        <taxon>Metazoa</taxon>
        <taxon>Ecdysozoa</taxon>
        <taxon>Tardigrada</taxon>
        <taxon>Eutardigrada</taxon>
        <taxon>Parachela</taxon>
        <taxon>Hypsibioidea</taxon>
        <taxon>Ramazzottiidae</taxon>
        <taxon>Ramazzottius</taxon>
    </lineage>
</organism>
<gene>
    <name evidence="1" type="primary">RvY_09742-1</name>
    <name evidence="1" type="synonym">RvY_09742.1</name>
    <name evidence="1" type="ORF">RvY_09742</name>
</gene>
<comment type="caution">
    <text evidence="1">The sequence shown here is derived from an EMBL/GenBank/DDBJ whole genome shotgun (WGS) entry which is preliminary data.</text>
</comment>
<dbReference type="AlphaFoldDB" id="A0A1D1VJE5"/>
<proteinExistence type="predicted"/>
<evidence type="ECO:0000313" key="2">
    <source>
        <dbReference type="Proteomes" id="UP000186922"/>
    </source>
</evidence>
<evidence type="ECO:0000313" key="1">
    <source>
        <dbReference type="EMBL" id="GAU98618.1"/>
    </source>
</evidence>
<dbReference type="EMBL" id="BDGG01000004">
    <property type="protein sequence ID" value="GAU98618.1"/>
    <property type="molecule type" value="Genomic_DNA"/>
</dbReference>
<sequence>MKQIIIINEKVRRPCTKSMVDQLELYSLLQQENDGNFNYPRSQTVIVNKSSTRFPSTSERTK</sequence>
<protein>
    <submittedName>
        <fullName evidence="1">Uncharacterized protein</fullName>
    </submittedName>
</protein>